<comment type="caution">
    <text evidence="2">The sequence shown here is derived from an EMBL/GenBank/DDBJ whole genome shotgun (WGS) entry which is preliminary data.</text>
</comment>
<sequence length="373" mass="40430">MDTPPQTPMVQTPSAGRTQSPTGSVISSDSRTSSLPTEQSPSTANVNTNGSRDETLMYGLPVTLFPHATHSVKLTLLYPHHQPGRILLKDFTKLQMPSQVMGSAAEKVTRTPIQSQHATGDVGRGLHGWTAAEQIDSDAVCGLFRVIPTGGDEDWWRKQGWRGISMSGAETPQTYIAYIAVAYGTMKLFSQDQRVDSGKNESGLTMRTFDIAANSLVGPDSVRYIGNPVGRFDTRDPAHLGAESSLGFWEGVPVAGADVTGDGRTYGELPVHTTKDALHGFVDAMNRHIAEQNTAVGYKGDGTSLKHEIYRIIYTDQGTNWDGEQSAKTREFRGIFTRGEPVMKPYAFHPPPGENDDSCTGIIAGPYVLAFRG</sequence>
<feature type="compositionally biased region" description="Polar residues" evidence="1">
    <location>
        <begin position="8"/>
        <end position="50"/>
    </location>
</feature>
<proteinExistence type="predicted"/>
<evidence type="ECO:0000313" key="3">
    <source>
        <dbReference type="Proteomes" id="UP001164286"/>
    </source>
</evidence>
<protein>
    <submittedName>
        <fullName evidence="2">Uncharacterized protein</fullName>
    </submittedName>
</protein>
<reference evidence="2" key="1">
    <citation type="journal article" date="2022" name="G3 (Bethesda)">
        <title>High quality genome of the basidiomycete yeast Dioszegia hungarica PDD-24b-2 isolated from cloud water.</title>
        <authorList>
            <person name="Jarrige D."/>
            <person name="Haridas S."/>
            <person name="Bleykasten-Grosshans C."/>
            <person name="Joly M."/>
            <person name="Nadalig T."/>
            <person name="Sancelme M."/>
            <person name="Vuilleumier S."/>
            <person name="Grigoriev I.V."/>
            <person name="Amato P."/>
            <person name="Bringel F."/>
        </authorList>
    </citation>
    <scope>NUCLEOTIDE SEQUENCE</scope>
    <source>
        <strain evidence="2">PDD-24b-2</strain>
    </source>
</reference>
<accession>A0AA38LY81</accession>
<evidence type="ECO:0000313" key="2">
    <source>
        <dbReference type="EMBL" id="KAI9639628.1"/>
    </source>
</evidence>
<gene>
    <name evidence="2" type="ORF">MKK02DRAFT_29647</name>
</gene>
<dbReference type="EMBL" id="JAKWFO010000001">
    <property type="protein sequence ID" value="KAI9639628.1"/>
    <property type="molecule type" value="Genomic_DNA"/>
</dbReference>
<dbReference type="Proteomes" id="UP001164286">
    <property type="component" value="Unassembled WGS sequence"/>
</dbReference>
<feature type="region of interest" description="Disordered" evidence="1">
    <location>
        <begin position="1"/>
        <end position="52"/>
    </location>
</feature>
<name>A0AA38LY81_9TREE</name>
<keyword evidence="3" id="KW-1185">Reference proteome</keyword>
<dbReference type="RefSeq" id="XP_052949405.1">
    <property type="nucleotide sequence ID" value="XM_053087876.1"/>
</dbReference>
<dbReference type="GeneID" id="77727081"/>
<organism evidence="2 3">
    <name type="scientific">Dioszegia hungarica</name>
    <dbReference type="NCBI Taxonomy" id="4972"/>
    <lineage>
        <taxon>Eukaryota</taxon>
        <taxon>Fungi</taxon>
        <taxon>Dikarya</taxon>
        <taxon>Basidiomycota</taxon>
        <taxon>Agaricomycotina</taxon>
        <taxon>Tremellomycetes</taxon>
        <taxon>Tremellales</taxon>
        <taxon>Bulleribasidiaceae</taxon>
        <taxon>Dioszegia</taxon>
    </lineage>
</organism>
<dbReference type="AlphaFoldDB" id="A0AA38LY81"/>
<evidence type="ECO:0000256" key="1">
    <source>
        <dbReference type="SAM" id="MobiDB-lite"/>
    </source>
</evidence>